<keyword evidence="1" id="KW-0175">Coiled coil</keyword>
<accession>A0ABT0PKD1</accession>
<feature type="coiled-coil region" evidence="1">
    <location>
        <begin position="957"/>
        <end position="1072"/>
    </location>
</feature>
<feature type="compositionally biased region" description="Polar residues" evidence="2">
    <location>
        <begin position="216"/>
        <end position="230"/>
    </location>
</feature>
<dbReference type="RefSeq" id="WP_249701501.1">
    <property type="nucleotide sequence ID" value="NZ_JAMFLX010000034.1"/>
</dbReference>
<sequence>MVTEPDFPLPDPDDYAEDRIEAFKRGLQKAINDGLTEADILDRWRSWYAVRDPDKGDIYRKVYAGYNRTDYPRSTAHSSTLALDEPLAVTFSKTQHTVRELINHFEGHGGPLVPADSWVGKRVGFGSASIDSDEPRSPDTPDHLSGLERQTSELESEVETSLDDIGKSLKSGRKTLTQLEEASQRLSESNKEGISIAHKASELKRKTRTLDTHTRTLSSRVGQQGQSVDQPGQGAVAVERVRARINKLEEDLRLTAEECRRHQEHCQELEEFLSQQKQESQYWKAEFEAKRSEAERLELENNAYMERERQQRVKLQALKQDVLKLKEVQGLQLQRKKEVERRLDLAEQGNTKFQSQISKLRALNRQLHKQVETGRVALQQQEDRVKSAEEELARTRAQLVSSEAKLEQQKNVLDSYKAKLVETEGKVSELQGDLSTKISESQNLRVALHQREQEFDQVLRDLQNQVGEWKSRAKLRMDERDHARVQCTEARLKLAKVSTELFSLKENVEKFKGVYDWLSTEASQIRDELEAEIKLRVKVEEELDQYKKTHSGIKSALKSSGVNFGETVNTAVAVTQLVNTLGQASADVSRLSKNNEKLEIQLATAQGLEQKANSDLERVKGESNKAKLELVGVRAQLVRSEQAVKKYSDEFSGLKQSNGKLLEEIEALKAENETLRVGRQSDGVELEELKHSHQQQVDKIQKMEAQHQVILLEHEAAVGSQNKEISELREQLGSASDELKNHKQKISKLQSEGADVRGKLEASEELRASERKENKRLGMKLAKQEAQLAELETEKNRAVRDLKTKGDQVLLQQQKMQDMEGELGELRSQLSSKQHELEAKNDQIQQERDRVLALEIKISAAEEDSTQKADRIKLLDVHVAELTQLVESTKAEADKADKQTKEYKDEIDQKNLEIAKLVEAQRKADLEFYHERETLDKELKLQSDIYDQQKSAWETEKLNAQRLEKERSRQIEDLERRLEETKSKYDQVRDASSEYEASRNEFECNYKRLEKKVGELFQANTALEEEIENIDAHKLREEQERHIKAEKLLQQKLKEEEEKEDIIRVAKGLEQRNRVLATVLKMWKGAYREQEQTVARQKLELEKLQPIEAQYEELAQHVSELQAKWVQLNESVDIALGEKNPGESGMTTGRNLAEELELAKSDDSLNDSQIDGLSRHQKLITMGIDPDSVPDKVSSYVKRTEKQSYDLNRQINILIEKVDQLQNDIKRKTASWKAVQEEYLRLQDRFGDDIEAGMDEILAKLEKAKAHVLKVDAEKNWRIKHLETELQKQKENEASQLERLNAMIDEYEAYDSGLDSSASETSLFEGEGNSHAPEESSLVKSKEKELSRVQRKLNAKVESYDALEQSADEMRREIEQNKLHAQHIAKHSLLLADQLAGMYRRMVKTTQYVIEGLGDSDTERNFPEVAAVKSMLKDILIESRVEETGWDDVTYKMKKLGVHPKIDKEHINAGAMAILRDFAGFLNAQYPDQASEEDVTDEESTLKVKSAVVIPERQLSGSSTISSPSRKSSLDESPGVSDTGSNDSGYNVRKHRETFNVDKPVIDDPVQVNLVSVNSSCQ</sequence>
<gene>
    <name evidence="3" type="ORF">M3P05_18120</name>
</gene>
<feature type="region of interest" description="Disordered" evidence="2">
    <location>
        <begin position="746"/>
        <end position="776"/>
    </location>
</feature>
<feature type="region of interest" description="Disordered" evidence="2">
    <location>
        <begin position="126"/>
        <end position="166"/>
    </location>
</feature>
<proteinExistence type="predicted"/>
<feature type="compositionally biased region" description="Basic and acidic residues" evidence="2">
    <location>
        <begin position="133"/>
        <end position="152"/>
    </location>
</feature>
<dbReference type="PANTHER" id="PTHR43941">
    <property type="entry name" value="STRUCTURAL MAINTENANCE OF CHROMOSOMES PROTEIN 2"/>
    <property type="match status" value="1"/>
</dbReference>
<protein>
    <submittedName>
        <fullName evidence="3">Uncharacterized protein</fullName>
    </submittedName>
</protein>
<dbReference type="Gene3D" id="1.10.287.1490">
    <property type="match status" value="1"/>
</dbReference>
<dbReference type="PANTHER" id="PTHR43941:SF1">
    <property type="entry name" value="STRUCTURAL MAINTENANCE OF CHROMOSOMES PROTEIN 2"/>
    <property type="match status" value="1"/>
</dbReference>
<feature type="region of interest" description="Disordered" evidence="2">
    <location>
        <begin position="1318"/>
        <end position="1343"/>
    </location>
</feature>
<feature type="coiled-coil region" evidence="1">
    <location>
        <begin position="336"/>
        <end position="433"/>
    </location>
</feature>
<feature type="coiled-coil region" evidence="1">
    <location>
        <begin position="238"/>
        <end position="307"/>
    </location>
</feature>
<evidence type="ECO:0000256" key="2">
    <source>
        <dbReference type="SAM" id="MobiDB-lite"/>
    </source>
</evidence>
<evidence type="ECO:0000313" key="3">
    <source>
        <dbReference type="EMBL" id="MCL6271840.1"/>
    </source>
</evidence>
<feature type="coiled-coil region" evidence="1">
    <location>
        <begin position="581"/>
        <end position="608"/>
    </location>
</feature>
<feature type="region of interest" description="Disordered" evidence="2">
    <location>
        <begin position="216"/>
        <end position="235"/>
    </location>
</feature>
<feature type="coiled-coil region" evidence="1">
    <location>
        <begin position="1279"/>
        <end position="1310"/>
    </location>
</feature>
<feature type="compositionally biased region" description="Polar residues" evidence="2">
    <location>
        <begin position="1536"/>
        <end position="1545"/>
    </location>
</feature>
<dbReference type="EMBL" id="JAMFLX010000034">
    <property type="protein sequence ID" value="MCL6271840.1"/>
    <property type="molecule type" value="Genomic_DNA"/>
</dbReference>
<evidence type="ECO:0000313" key="4">
    <source>
        <dbReference type="Proteomes" id="UP001203338"/>
    </source>
</evidence>
<organism evidence="3 4">
    <name type="scientific">Parendozoicomonas callyspongiae</name>
    <dbReference type="NCBI Taxonomy" id="2942213"/>
    <lineage>
        <taxon>Bacteria</taxon>
        <taxon>Pseudomonadati</taxon>
        <taxon>Pseudomonadota</taxon>
        <taxon>Gammaproteobacteria</taxon>
        <taxon>Oceanospirillales</taxon>
        <taxon>Endozoicomonadaceae</taxon>
        <taxon>Parendozoicomonas</taxon>
    </lineage>
</organism>
<comment type="caution">
    <text evidence="3">The sequence shown here is derived from an EMBL/GenBank/DDBJ whole genome shotgun (WGS) entry which is preliminary data.</text>
</comment>
<name>A0ABT0PKD1_9GAMM</name>
<dbReference type="Proteomes" id="UP001203338">
    <property type="component" value="Unassembled WGS sequence"/>
</dbReference>
<evidence type="ECO:0000256" key="1">
    <source>
        <dbReference type="SAM" id="Coils"/>
    </source>
</evidence>
<feature type="region of interest" description="Disordered" evidence="2">
    <location>
        <begin position="1514"/>
        <end position="1559"/>
    </location>
</feature>
<keyword evidence="4" id="KW-1185">Reference proteome</keyword>
<feature type="coiled-coil region" evidence="1">
    <location>
        <begin position="1204"/>
        <end position="1238"/>
    </location>
</feature>
<reference evidence="3 4" key="1">
    <citation type="submission" date="2022-05" db="EMBL/GenBank/DDBJ databases">
        <authorList>
            <person name="Park J.-S."/>
        </authorList>
    </citation>
    <scope>NUCLEOTIDE SEQUENCE [LARGE SCALE GENOMIC DNA]</scope>
    <source>
        <strain evidence="3 4">2012CJ34-2</strain>
    </source>
</reference>
<feature type="compositionally biased region" description="Low complexity" evidence="2">
    <location>
        <begin position="1516"/>
        <end position="1527"/>
    </location>
</feature>
<feature type="compositionally biased region" description="Basic and acidic residues" evidence="2">
    <location>
        <begin position="754"/>
        <end position="776"/>
    </location>
</feature>